<feature type="domain" description="Zn(2)-C6 fungal-type" evidence="3">
    <location>
        <begin position="7"/>
        <end position="37"/>
    </location>
</feature>
<gene>
    <name evidence="4" type="ORF">BU23DRAFT_592932</name>
</gene>
<reference evidence="4" key="1">
    <citation type="journal article" date="2020" name="Stud. Mycol.">
        <title>101 Dothideomycetes genomes: a test case for predicting lifestyles and emergence of pathogens.</title>
        <authorList>
            <person name="Haridas S."/>
            <person name="Albert R."/>
            <person name="Binder M."/>
            <person name="Bloem J."/>
            <person name="Labutti K."/>
            <person name="Salamov A."/>
            <person name="Andreopoulos B."/>
            <person name="Baker S."/>
            <person name="Barry K."/>
            <person name="Bills G."/>
            <person name="Bluhm B."/>
            <person name="Cannon C."/>
            <person name="Castanera R."/>
            <person name="Culley D."/>
            <person name="Daum C."/>
            <person name="Ezra D."/>
            <person name="Gonzalez J."/>
            <person name="Henrissat B."/>
            <person name="Kuo A."/>
            <person name="Liang C."/>
            <person name="Lipzen A."/>
            <person name="Lutzoni F."/>
            <person name="Magnuson J."/>
            <person name="Mondo S."/>
            <person name="Nolan M."/>
            <person name="Ohm R."/>
            <person name="Pangilinan J."/>
            <person name="Park H.-J."/>
            <person name="Ramirez L."/>
            <person name="Alfaro M."/>
            <person name="Sun H."/>
            <person name="Tritt A."/>
            <person name="Yoshinaga Y."/>
            <person name="Zwiers L.-H."/>
            <person name="Turgeon B."/>
            <person name="Goodwin S."/>
            <person name="Spatafora J."/>
            <person name="Crous P."/>
            <person name="Grigoriev I."/>
        </authorList>
    </citation>
    <scope>NUCLEOTIDE SEQUENCE</scope>
    <source>
        <strain evidence="4">CBS 107.79</strain>
    </source>
</reference>
<keyword evidence="5" id="KW-1185">Reference proteome</keyword>
<dbReference type="OrthoDB" id="4216928at2759"/>
<dbReference type="Proteomes" id="UP000800036">
    <property type="component" value="Unassembled WGS sequence"/>
</dbReference>
<proteinExistence type="predicted"/>
<feature type="transmembrane region" description="Helical" evidence="2">
    <location>
        <begin position="333"/>
        <end position="354"/>
    </location>
</feature>
<protein>
    <recommendedName>
        <fullName evidence="3">Zn(2)-C6 fungal-type domain-containing protein</fullName>
    </recommendedName>
</protein>
<organism evidence="4 5">
    <name type="scientific">Bimuria novae-zelandiae CBS 107.79</name>
    <dbReference type="NCBI Taxonomy" id="1447943"/>
    <lineage>
        <taxon>Eukaryota</taxon>
        <taxon>Fungi</taxon>
        <taxon>Dikarya</taxon>
        <taxon>Ascomycota</taxon>
        <taxon>Pezizomycotina</taxon>
        <taxon>Dothideomycetes</taxon>
        <taxon>Pleosporomycetidae</taxon>
        <taxon>Pleosporales</taxon>
        <taxon>Massarineae</taxon>
        <taxon>Didymosphaeriaceae</taxon>
        <taxon>Bimuria</taxon>
    </lineage>
</organism>
<evidence type="ECO:0000256" key="1">
    <source>
        <dbReference type="ARBA" id="ARBA00023242"/>
    </source>
</evidence>
<dbReference type="SUPFAM" id="SSF57701">
    <property type="entry name" value="Zn2/Cys6 DNA-binding domain"/>
    <property type="match status" value="1"/>
</dbReference>
<keyword evidence="2" id="KW-0812">Transmembrane</keyword>
<evidence type="ECO:0000259" key="3">
    <source>
        <dbReference type="PROSITE" id="PS50048"/>
    </source>
</evidence>
<dbReference type="PROSITE" id="PS00463">
    <property type="entry name" value="ZN2_CY6_FUNGAL_1"/>
    <property type="match status" value="1"/>
</dbReference>
<dbReference type="Gene3D" id="4.10.240.10">
    <property type="entry name" value="Zn(2)-C6 fungal-type DNA-binding domain"/>
    <property type="match status" value="1"/>
</dbReference>
<keyword evidence="1" id="KW-0539">Nucleus</keyword>
<dbReference type="Pfam" id="PF00172">
    <property type="entry name" value="Zn_clus"/>
    <property type="match status" value="1"/>
</dbReference>
<dbReference type="PROSITE" id="PS50048">
    <property type="entry name" value="ZN2_CY6_FUNGAL_2"/>
    <property type="match status" value="1"/>
</dbReference>
<evidence type="ECO:0000313" key="4">
    <source>
        <dbReference type="EMBL" id="KAF1966860.1"/>
    </source>
</evidence>
<accession>A0A6A5UR19</accession>
<evidence type="ECO:0000256" key="2">
    <source>
        <dbReference type="SAM" id="Phobius"/>
    </source>
</evidence>
<dbReference type="EMBL" id="ML976740">
    <property type="protein sequence ID" value="KAF1966860.1"/>
    <property type="molecule type" value="Genomic_DNA"/>
</dbReference>
<dbReference type="GO" id="GO:0000981">
    <property type="term" value="F:DNA-binding transcription factor activity, RNA polymerase II-specific"/>
    <property type="evidence" value="ECO:0007669"/>
    <property type="project" value="InterPro"/>
</dbReference>
<dbReference type="CDD" id="cd00067">
    <property type="entry name" value="GAL4"/>
    <property type="match status" value="1"/>
</dbReference>
<dbReference type="InterPro" id="IPR001138">
    <property type="entry name" value="Zn2Cys6_DnaBD"/>
</dbReference>
<dbReference type="InterPro" id="IPR036864">
    <property type="entry name" value="Zn2-C6_fun-type_DNA-bd_sf"/>
</dbReference>
<evidence type="ECO:0000313" key="5">
    <source>
        <dbReference type="Proteomes" id="UP000800036"/>
    </source>
</evidence>
<dbReference type="AlphaFoldDB" id="A0A6A5UR19"/>
<name>A0A6A5UR19_9PLEO</name>
<keyword evidence="2" id="KW-1133">Transmembrane helix</keyword>
<sequence>MATLRKSCRQCAASKRHCTVQLPSCARCVQRGLTCVYDLQPLSGIDTQNKCSAGQLLTGPGFDTIGYCVLNRAEVYNKVFGDSLDPAFCPPGHNEAQELIEQCFLRVPELFTSIQPAVFIHPKLQIRKGVSHVDLIQVPLDGVMPHRELEILADIDIGTVSLEEHLTALQALLVFTAPLLVSEQPIKQERAEPWLKIAEVWTQYLLSIASVDALSGRTPWQQWLFAESIRRTIVMAYTLICCFNAWKYGYCSNWLLLESLPFDTRPGLWMAETPQAWIAAAGAGTGQQVGTQLTSVHEFSIKMKSMDSTFCGDVFLSMIAMAHNVRFPEPAPPVAMLVTLTFTTTALLPFNLVFNLNWASLA</sequence>
<dbReference type="GO" id="GO:0008270">
    <property type="term" value="F:zinc ion binding"/>
    <property type="evidence" value="ECO:0007669"/>
    <property type="project" value="InterPro"/>
</dbReference>
<keyword evidence="2" id="KW-0472">Membrane</keyword>
<dbReference type="SMART" id="SM00066">
    <property type="entry name" value="GAL4"/>
    <property type="match status" value="1"/>
</dbReference>